<dbReference type="Proteomes" id="UP000029518">
    <property type="component" value="Chromosome"/>
</dbReference>
<sequence length="366" mass="42614">MRKYSIVIVTYQMRETLRNTLEALNHMEGFRRDEYEVIVSDDGSTDGTQEYVRGINRNYEMKYIFTERSKLSCRNRARNLGIKEAGGEIIICMDGDVLAKKNLLSEFDRCYSLDSNIVVAGARIMLEQDVEYEAVHDQSIFMKHRFDGSNNDSLDDRYRKYNVLSYNSNAMKHSWLMAHTNIVSIPKKYINKVGLFSEEIKGWGFDESELMYRLFKEGAKFIINHKIEVLHQPHNEIRDTPESVKVNEFTNNISLFFMKHPDALIELPANLADYFMNDQMLKLFSPAHAILRRIELNLKNTEELQEIKQVIIKCLNEEGLELDVYDDVETTDLDIWIQLLGETKSIIKYFPMSKRITSNVLAGGEK</sequence>
<dbReference type="RefSeq" id="WP_042211227.1">
    <property type="nucleotide sequence ID" value="NZ_CP009285.1"/>
</dbReference>
<name>A0A089MKA4_PAEBO</name>
<proteinExistence type="predicted"/>
<dbReference type="InterPro" id="IPR029044">
    <property type="entry name" value="Nucleotide-diphossugar_trans"/>
</dbReference>
<dbReference type="CDD" id="cd00761">
    <property type="entry name" value="Glyco_tranf_GTA_type"/>
    <property type="match status" value="1"/>
</dbReference>
<dbReference type="InterPro" id="IPR001173">
    <property type="entry name" value="Glyco_trans_2-like"/>
</dbReference>
<dbReference type="InterPro" id="IPR050834">
    <property type="entry name" value="Glycosyltransf_2"/>
</dbReference>
<protein>
    <recommendedName>
        <fullName evidence="1">Glycosyltransferase 2-like domain-containing protein</fullName>
    </recommendedName>
</protein>
<dbReference type="OrthoDB" id="9812302at2"/>
<dbReference type="AlphaFoldDB" id="A0A089MKA4"/>
<dbReference type="PANTHER" id="PTHR43685">
    <property type="entry name" value="GLYCOSYLTRANSFERASE"/>
    <property type="match status" value="1"/>
</dbReference>
<dbReference type="EMBL" id="CP009285">
    <property type="protein sequence ID" value="AIQ56964.1"/>
    <property type="molecule type" value="Genomic_DNA"/>
</dbReference>
<dbReference type="SUPFAM" id="SSF53448">
    <property type="entry name" value="Nucleotide-diphospho-sugar transferases"/>
    <property type="match status" value="1"/>
</dbReference>
<evidence type="ECO:0000259" key="1">
    <source>
        <dbReference type="Pfam" id="PF00535"/>
    </source>
</evidence>
<evidence type="ECO:0000313" key="2">
    <source>
        <dbReference type="EMBL" id="AIQ56964.1"/>
    </source>
</evidence>
<reference evidence="2" key="1">
    <citation type="submission" date="2014-08" db="EMBL/GenBank/DDBJ databases">
        <title>Comparative genomics of the Paenibacillus odorifer group.</title>
        <authorList>
            <person name="den Bakker H.C."/>
            <person name="Tsai Y.-C.Y.-C."/>
            <person name="Martin N."/>
            <person name="Korlach J."/>
            <person name="Wiedmann M."/>
        </authorList>
    </citation>
    <scope>NUCLEOTIDE SEQUENCE [LARGE SCALE GENOMIC DNA]</scope>
    <source>
        <strain evidence="2">DSM 13188</strain>
    </source>
</reference>
<dbReference type="HOGENOM" id="CLU_025996_24_2_9"/>
<dbReference type="Pfam" id="PF00535">
    <property type="entry name" value="Glycos_transf_2"/>
    <property type="match status" value="1"/>
</dbReference>
<organism evidence="2 3">
    <name type="scientific">Paenibacillus borealis</name>
    <dbReference type="NCBI Taxonomy" id="160799"/>
    <lineage>
        <taxon>Bacteria</taxon>
        <taxon>Bacillati</taxon>
        <taxon>Bacillota</taxon>
        <taxon>Bacilli</taxon>
        <taxon>Bacillales</taxon>
        <taxon>Paenibacillaceae</taxon>
        <taxon>Paenibacillus</taxon>
    </lineage>
</organism>
<feature type="domain" description="Glycosyltransferase 2-like" evidence="1">
    <location>
        <begin position="5"/>
        <end position="124"/>
    </location>
</feature>
<gene>
    <name evidence="2" type="ORF">PBOR_08490</name>
</gene>
<keyword evidence="3" id="KW-1185">Reference proteome</keyword>
<accession>A0A089MKA4</accession>
<dbReference type="PANTHER" id="PTHR43685:SF3">
    <property type="entry name" value="SLR2126 PROTEIN"/>
    <property type="match status" value="1"/>
</dbReference>
<evidence type="ECO:0000313" key="3">
    <source>
        <dbReference type="Proteomes" id="UP000029518"/>
    </source>
</evidence>
<dbReference type="Gene3D" id="3.90.550.10">
    <property type="entry name" value="Spore Coat Polysaccharide Biosynthesis Protein SpsA, Chain A"/>
    <property type="match status" value="1"/>
</dbReference>
<dbReference type="KEGG" id="pbd:PBOR_08490"/>